<feature type="non-terminal residue" evidence="2">
    <location>
        <position position="347"/>
    </location>
</feature>
<reference evidence="2 3" key="1">
    <citation type="submission" date="2018-05" db="EMBL/GenBank/DDBJ databases">
        <title>Draft genome sequence of Scytalidium lignicola DSM 105466, a ubiquitous saprotrophic fungus.</title>
        <authorList>
            <person name="Buettner E."/>
            <person name="Gebauer A.M."/>
            <person name="Hofrichter M."/>
            <person name="Liers C."/>
            <person name="Kellner H."/>
        </authorList>
    </citation>
    <scope>NUCLEOTIDE SEQUENCE [LARGE SCALE GENOMIC DNA]</scope>
    <source>
        <strain evidence="2 3">DSM 105466</strain>
    </source>
</reference>
<dbReference type="OrthoDB" id="5422688at2759"/>
<dbReference type="Proteomes" id="UP000258309">
    <property type="component" value="Unassembled WGS sequence"/>
</dbReference>
<dbReference type="EMBL" id="NCSJ02000220">
    <property type="protein sequence ID" value="RFU27164.1"/>
    <property type="molecule type" value="Genomic_DNA"/>
</dbReference>
<organism evidence="2 3">
    <name type="scientific">Scytalidium lignicola</name>
    <name type="common">Hyphomycete</name>
    <dbReference type="NCBI Taxonomy" id="5539"/>
    <lineage>
        <taxon>Eukaryota</taxon>
        <taxon>Fungi</taxon>
        <taxon>Dikarya</taxon>
        <taxon>Ascomycota</taxon>
        <taxon>Pezizomycotina</taxon>
        <taxon>Leotiomycetes</taxon>
        <taxon>Leotiomycetes incertae sedis</taxon>
        <taxon>Scytalidium</taxon>
    </lineage>
</organism>
<evidence type="ECO:0000313" key="3">
    <source>
        <dbReference type="Proteomes" id="UP000258309"/>
    </source>
</evidence>
<gene>
    <name evidence="2" type="ORF">B7463_g9189</name>
</gene>
<name>A0A3E2H198_SCYLI</name>
<keyword evidence="3" id="KW-1185">Reference proteome</keyword>
<feature type="non-terminal residue" evidence="2">
    <location>
        <position position="1"/>
    </location>
</feature>
<keyword evidence="1" id="KW-0472">Membrane</keyword>
<protein>
    <submittedName>
        <fullName evidence="2">Uncharacterized protein</fullName>
    </submittedName>
</protein>
<accession>A0A3E2H198</accession>
<sequence>MPLAYLQNWTPFRIDALGLVTLIGAEEVDKAVGRLVQSRYTKFLPLLGAYLIANNHFTANDSGYTLYNVSDAITTTSVSGWLTRWLDSQKLKTSTTVYEWNVSRMKKSQNWDGVIAAIIGTMLTSGLIALSTLMGDWWGLCNAMSMCASIFIRWYLVKENIEGLDQAALSVFYGSSNMKEGVKLLITLSDGKMVTIYAPRGLIKEAFTKRICPPRRELYIWGKRFGWLFFGVHIITLGQSDLLSQLYTVTLLIISTWATVHGLGCNEMEIGNHISVENMTDFPEVPDRRQYAYVRLQPTENEEQALTDWGLLPRKMNSAWWDEYRQSKKIWGDRGKFLTSVSYQEKV</sequence>
<dbReference type="OMA" id="WFTRWIS"/>
<proteinExistence type="predicted"/>
<dbReference type="AlphaFoldDB" id="A0A3E2H198"/>
<keyword evidence="1" id="KW-1133">Transmembrane helix</keyword>
<feature type="transmembrane region" description="Helical" evidence="1">
    <location>
        <begin position="113"/>
        <end position="131"/>
    </location>
</feature>
<comment type="caution">
    <text evidence="2">The sequence shown here is derived from an EMBL/GenBank/DDBJ whole genome shotgun (WGS) entry which is preliminary data.</text>
</comment>
<evidence type="ECO:0000256" key="1">
    <source>
        <dbReference type="SAM" id="Phobius"/>
    </source>
</evidence>
<keyword evidence="1" id="KW-0812">Transmembrane</keyword>
<evidence type="ECO:0000313" key="2">
    <source>
        <dbReference type="EMBL" id="RFU27164.1"/>
    </source>
</evidence>